<keyword evidence="7" id="KW-0325">Glycoprotein</keyword>
<evidence type="ECO:0000256" key="4">
    <source>
        <dbReference type="ARBA" id="ARBA00022729"/>
    </source>
</evidence>
<evidence type="ECO:0000256" key="1">
    <source>
        <dbReference type="ARBA" id="ARBA00000032"/>
    </source>
</evidence>
<evidence type="ECO:0000313" key="8">
    <source>
        <dbReference type="Proteomes" id="UP000887540"/>
    </source>
</evidence>
<keyword evidence="8" id="KW-1185">Reference proteome</keyword>
<evidence type="ECO:0000313" key="9">
    <source>
        <dbReference type="WBParaSite" id="ACRNAN_Path_167.g596.t1"/>
    </source>
</evidence>
<keyword evidence="5" id="KW-0378">Hydrolase</keyword>
<evidence type="ECO:0000256" key="2">
    <source>
        <dbReference type="ARBA" id="ARBA00005375"/>
    </source>
</evidence>
<evidence type="ECO:0000256" key="6">
    <source>
        <dbReference type="ARBA" id="ARBA00023157"/>
    </source>
</evidence>
<dbReference type="InterPro" id="IPR050645">
    <property type="entry name" value="Histidine_acid_phosphatase"/>
</dbReference>
<dbReference type="Pfam" id="PF00328">
    <property type="entry name" value="His_Phos_2"/>
    <property type="match status" value="1"/>
</dbReference>
<sequence>MRYGVMVIEALLSLFQMIQIKIILGLDLCNLCRLKTTHEIRSTDSDRTLVTAMTTMLGLYHNGVAGNDYPNVEGWPVGYVPIPIHTLPFGGDPLLWAYCERRKNISLLVWETPEFKTFWNRHHKFIEKLGNITGLKMTYEDDHEKSFMLFKIWDCLNSEKIAGLKLPQWAEENMKDLEAAMSEWMPLWGGQDIDIETEMARLSGGNLLWQIIDRMQKKADCFQNNASECDSYKNFKFYAFSAHDTTISIQFSTYGFKTINYKENSVPESSACILVELWKRDDNTFYVKVHYLRLGREIQDITNDIVGCENGCKLDEFKKRSLKYKLVPNREEACKVTLFPKTKIKHEDDFKLAAT</sequence>
<evidence type="ECO:0000256" key="7">
    <source>
        <dbReference type="ARBA" id="ARBA00023180"/>
    </source>
</evidence>
<dbReference type="PANTHER" id="PTHR11567:SF211">
    <property type="entry name" value="PROSTATIC ACID PHOSPHATASE"/>
    <property type="match status" value="1"/>
</dbReference>
<keyword evidence="4" id="KW-0732">Signal</keyword>
<evidence type="ECO:0000256" key="3">
    <source>
        <dbReference type="ARBA" id="ARBA00012646"/>
    </source>
</evidence>
<keyword evidence="6" id="KW-1015">Disulfide bond</keyword>
<dbReference type="EC" id="3.1.3.2" evidence="3"/>
<dbReference type="AlphaFoldDB" id="A0A914C302"/>
<accession>A0A914C302</accession>
<protein>
    <recommendedName>
        <fullName evidence="3">acid phosphatase</fullName>
        <ecNumber evidence="3">3.1.3.2</ecNumber>
    </recommendedName>
</protein>
<comment type="catalytic activity">
    <reaction evidence="1">
        <text>a phosphate monoester + H2O = an alcohol + phosphate</text>
        <dbReference type="Rhea" id="RHEA:15017"/>
        <dbReference type="ChEBI" id="CHEBI:15377"/>
        <dbReference type="ChEBI" id="CHEBI:30879"/>
        <dbReference type="ChEBI" id="CHEBI:43474"/>
        <dbReference type="ChEBI" id="CHEBI:67140"/>
        <dbReference type="EC" id="3.1.3.2"/>
    </reaction>
</comment>
<dbReference type="Gene3D" id="3.40.50.1240">
    <property type="entry name" value="Phosphoglycerate mutase-like"/>
    <property type="match status" value="1"/>
</dbReference>
<evidence type="ECO:0000256" key="5">
    <source>
        <dbReference type="ARBA" id="ARBA00022801"/>
    </source>
</evidence>
<dbReference type="InterPro" id="IPR000560">
    <property type="entry name" value="His_Pase_clade-2"/>
</dbReference>
<dbReference type="PANTHER" id="PTHR11567">
    <property type="entry name" value="ACID PHOSPHATASE-RELATED"/>
    <property type="match status" value="1"/>
</dbReference>
<proteinExistence type="inferred from homology"/>
<dbReference type="GO" id="GO:0003993">
    <property type="term" value="F:acid phosphatase activity"/>
    <property type="evidence" value="ECO:0007669"/>
    <property type="project" value="UniProtKB-EC"/>
</dbReference>
<comment type="similarity">
    <text evidence="2">Belongs to the histidine acid phosphatase family.</text>
</comment>
<dbReference type="Proteomes" id="UP000887540">
    <property type="component" value="Unplaced"/>
</dbReference>
<dbReference type="InterPro" id="IPR029033">
    <property type="entry name" value="His_PPase_superfam"/>
</dbReference>
<dbReference type="SUPFAM" id="SSF53254">
    <property type="entry name" value="Phosphoglycerate mutase-like"/>
    <property type="match status" value="1"/>
</dbReference>
<dbReference type="WBParaSite" id="ACRNAN_Path_167.g596.t1">
    <property type="protein sequence ID" value="ACRNAN_Path_167.g596.t1"/>
    <property type="gene ID" value="ACRNAN_Path_167.g596"/>
</dbReference>
<organism evidence="8 9">
    <name type="scientific">Acrobeloides nanus</name>
    <dbReference type="NCBI Taxonomy" id="290746"/>
    <lineage>
        <taxon>Eukaryota</taxon>
        <taxon>Metazoa</taxon>
        <taxon>Ecdysozoa</taxon>
        <taxon>Nematoda</taxon>
        <taxon>Chromadorea</taxon>
        <taxon>Rhabditida</taxon>
        <taxon>Tylenchina</taxon>
        <taxon>Cephalobomorpha</taxon>
        <taxon>Cephaloboidea</taxon>
        <taxon>Cephalobidae</taxon>
        <taxon>Acrobeloides</taxon>
    </lineage>
</organism>
<name>A0A914C302_9BILA</name>
<reference evidence="9" key="1">
    <citation type="submission" date="2022-11" db="UniProtKB">
        <authorList>
            <consortium name="WormBaseParasite"/>
        </authorList>
    </citation>
    <scope>IDENTIFICATION</scope>
</reference>